<comment type="similarity">
    <text evidence="1">Belongs to the 'GDXG' lipolytic enzyme family.</text>
</comment>
<dbReference type="RefSeq" id="WP_188330704.1">
    <property type="nucleotide sequence ID" value="NZ_CP059491.1"/>
</dbReference>
<feature type="domain" description="Alpha/beta hydrolase fold-3" evidence="5">
    <location>
        <begin position="124"/>
        <end position="325"/>
    </location>
</feature>
<dbReference type="InterPro" id="IPR013094">
    <property type="entry name" value="AB_hydrolase_3"/>
</dbReference>
<sequence length="359" mass="38955">MSVTSPADEPSPGRTAPPPAADHPFGRLGVDPHGSRRSRAVNAYLARVTWPMMAVAGASPLRVTAEMIQRTRPGLNRTIERLNPPPANTRIQIVREVFRGGQIRGEWVTGRRASQPRPGGRIIYYLHGSGYVVCSPRTHRGLVARLSNQTELSAFSLDYRLGPEHPWPSAGNDAIRGYRWLLSQGYRAEDIVVAGDSAGGHLALDLLAVNHTTGTPQPGSMVLFSPLYDPTFDLAVANQRSGVRDPIINAVSARKILRLYTRTADPDHPRMRVRLTPDMSLPTTLIQYGALEVMGADARATHDEIIGAGGVSVIQSWPDQGHVFQLLPRLSSEARQAVATAARFISVTGSAQPLRAAEL</sequence>
<keyword evidence="2 6" id="KW-0378">Hydrolase</keyword>
<evidence type="ECO:0000259" key="5">
    <source>
        <dbReference type="Pfam" id="PF07859"/>
    </source>
</evidence>
<keyword evidence="7" id="KW-1185">Reference proteome</keyword>
<dbReference type="Gene3D" id="3.40.50.1820">
    <property type="entry name" value="alpha/beta hydrolase"/>
    <property type="match status" value="1"/>
</dbReference>
<dbReference type="InterPro" id="IPR033140">
    <property type="entry name" value="Lipase_GDXG_put_SER_AS"/>
</dbReference>
<dbReference type="EMBL" id="CP059491">
    <property type="protein sequence ID" value="QMT01746.1"/>
    <property type="molecule type" value="Genomic_DNA"/>
</dbReference>
<feature type="active site" evidence="3">
    <location>
        <position position="197"/>
    </location>
</feature>
<dbReference type="SUPFAM" id="SSF53474">
    <property type="entry name" value="alpha/beta-Hydrolases"/>
    <property type="match status" value="1"/>
</dbReference>
<gene>
    <name evidence="6" type="ORF">H1R19_00585</name>
</gene>
<dbReference type="PANTHER" id="PTHR48081:SF30">
    <property type="entry name" value="ACETYL-HYDROLASE LIPR-RELATED"/>
    <property type="match status" value="1"/>
</dbReference>
<evidence type="ECO:0000256" key="3">
    <source>
        <dbReference type="PROSITE-ProRule" id="PRU10038"/>
    </source>
</evidence>
<evidence type="ECO:0000256" key="2">
    <source>
        <dbReference type="ARBA" id="ARBA00022801"/>
    </source>
</evidence>
<name>A0A7D7QPY7_9ACTN</name>
<dbReference type="KEGG" id="gji:H1R19_00585"/>
<dbReference type="PANTHER" id="PTHR48081">
    <property type="entry name" value="AB HYDROLASE SUPERFAMILY PROTEIN C4A8.06C"/>
    <property type="match status" value="1"/>
</dbReference>
<feature type="region of interest" description="Disordered" evidence="4">
    <location>
        <begin position="1"/>
        <end position="36"/>
    </location>
</feature>
<proteinExistence type="inferred from homology"/>
<reference evidence="7" key="1">
    <citation type="submission" date="2020-07" db="EMBL/GenBank/DDBJ databases">
        <title>novel species isolated from the respiratory tract of Marmot.</title>
        <authorList>
            <person name="Zhang G."/>
        </authorList>
    </citation>
    <scope>NUCLEOTIDE SEQUENCE [LARGE SCALE GENOMIC DNA]</scope>
    <source>
        <strain evidence="7">686</strain>
    </source>
</reference>
<evidence type="ECO:0000313" key="6">
    <source>
        <dbReference type="EMBL" id="QMT01746.1"/>
    </source>
</evidence>
<dbReference type="InterPro" id="IPR029058">
    <property type="entry name" value="AB_hydrolase_fold"/>
</dbReference>
<dbReference type="Pfam" id="PF07859">
    <property type="entry name" value="Abhydrolase_3"/>
    <property type="match status" value="1"/>
</dbReference>
<dbReference type="InterPro" id="IPR050300">
    <property type="entry name" value="GDXG_lipolytic_enzyme"/>
</dbReference>
<dbReference type="Proteomes" id="UP000515663">
    <property type="component" value="Chromosome"/>
</dbReference>
<evidence type="ECO:0000256" key="1">
    <source>
        <dbReference type="ARBA" id="ARBA00010515"/>
    </source>
</evidence>
<accession>A0A7D7QPY7</accession>
<protein>
    <submittedName>
        <fullName evidence="6">Alpha/beta hydrolase fold domain-containing protein</fullName>
    </submittedName>
</protein>
<dbReference type="AlphaFoldDB" id="A0A7D7QPY7"/>
<dbReference type="PROSITE" id="PS01174">
    <property type="entry name" value="LIPASE_GDXG_SER"/>
    <property type="match status" value="1"/>
</dbReference>
<organism evidence="6 7">
    <name type="scientific">Gordonia jinghuaiqii</name>
    <dbReference type="NCBI Taxonomy" id="2758710"/>
    <lineage>
        <taxon>Bacteria</taxon>
        <taxon>Bacillati</taxon>
        <taxon>Actinomycetota</taxon>
        <taxon>Actinomycetes</taxon>
        <taxon>Mycobacteriales</taxon>
        <taxon>Gordoniaceae</taxon>
        <taxon>Gordonia</taxon>
    </lineage>
</organism>
<evidence type="ECO:0000256" key="4">
    <source>
        <dbReference type="SAM" id="MobiDB-lite"/>
    </source>
</evidence>
<evidence type="ECO:0000313" key="7">
    <source>
        <dbReference type="Proteomes" id="UP000515663"/>
    </source>
</evidence>
<dbReference type="GO" id="GO:0004806">
    <property type="term" value="F:triacylglycerol lipase activity"/>
    <property type="evidence" value="ECO:0007669"/>
    <property type="project" value="TreeGrafter"/>
</dbReference>